<feature type="domain" description="NfeD-like C-terminal" evidence="6">
    <location>
        <begin position="83"/>
        <end position="147"/>
    </location>
</feature>
<dbReference type="InterPro" id="IPR002810">
    <property type="entry name" value="NfeD-like_C"/>
</dbReference>
<sequence length="149" mass="16187">MQILWWHWMVLGMGLALAELALFSFFIIWFAVGALLVGVALLALPGLSFTAQILLWTAASIVMTVLWFKFFRHVNKTRSGQADEALGEIGVLVSAIEPVGSASGRGEVRFQKPIMGAERWACLADEPIAAGTRVKVLAVDGQFLKVGKT</sequence>
<feature type="transmembrane region" description="Helical" evidence="5">
    <location>
        <begin position="20"/>
        <end position="43"/>
    </location>
</feature>
<evidence type="ECO:0000259" key="6">
    <source>
        <dbReference type="Pfam" id="PF01957"/>
    </source>
</evidence>
<dbReference type="SUPFAM" id="SSF141322">
    <property type="entry name" value="NfeD domain-like"/>
    <property type="match status" value="1"/>
</dbReference>
<protein>
    <recommendedName>
        <fullName evidence="6">NfeD-like C-terminal domain-containing protein</fullName>
    </recommendedName>
</protein>
<dbReference type="Proteomes" id="UP000061603">
    <property type="component" value="Chromosome"/>
</dbReference>
<comment type="subcellular location">
    <subcellularLocation>
        <location evidence="1">Membrane</location>
        <topology evidence="1">Multi-pass membrane protein</topology>
    </subcellularLocation>
</comment>
<dbReference type="HOGENOM" id="CLU_116732_4_2_4"/>
<evidence type="ECO:0000313" key="8">
    <source>
        <dbReference type="Proteomes" id="UP000061603"/>
    </source>
</evidence>
<dbReference type="KEGG" id="rbu:PG1C_06675"/>
<dbReference type="InterPro" id="IPR012340">
    <property type="entry name" value="NA-bd_OB-fold"/>
</dbReference>
<accession>A0A0C5J990</accession>
<dbReference type="STRING" id="1565605.PG1C_06675"/>
<evidence type="ECO:0000256" key="4">
    <source>
        <dbReference type="ARBA" id="ARBA00023136"/>
    </source>
</evidence>
<dbReference type="RefSeq" id="WP_202636706.1">
    <property type="nucleotide sequence ID" value="NZ_CP010554.1"/>
</dbReference>
<feature type="transmembrane region" description="Helical" evidence="5">
    <location>
        <begin position="49"/>
        <end position="68"/>
    </location>
</feature>
<organism evidence="7 8">
    <name type="scientific">Rugosibacter aromaticivorans</name>
    <dbReference type="NCBI Taxonomy" id="1565605"/>
    <lineage>
        <taxon>Bacteria</taxon>
        <taxon>Pseudomonadati</taxon>
        <taxon>Pseudomonadota</taxon>
        <taxon>Betaproteobacteria</taxon>
        <taxon>Nitrosomonadales</taxon>
        <taxon>Sterolibacteriaceae</taxon>
        <taxon>Rugosibacter</taxon>
    </lineage>
</organism>
<name>A0A0C5J990_9PROT</name>
<keyword evidence="2 5" id="KW-0812">Transmembrane</keyword>
<dbReference type="EMBL" id="CP010554">
    <property type="protein sequence ID" value="AJP48229.1"/>
    <property type="molecule type" value="Genomic_DNA"/>
</dbReference>
<dbReference type="Gene3D" id="2.40.50.140">
    <property type="entry name" value="Nucleic acid-binding proteins"/>
    <property type="match status" value="1"/>
</dbReference>
<dbReference type="PANTHER" id="PTHR33507:SF3">
    <property type="entry name" value="INNER MEMBRANE PROTEIN YBBJ"/>
    <property type="match status" value="1"/>
</dbReference>
<evidence type="ECO:0000313" key="7">
    <source>
        <dbReference type="EMBL" id="AJP48229.1"/>
    </source>
</evidence>
<evidence type="ECO:0000256" key="3">
    <source>
        <dbReference type="ARBA" id="ARBA00022989"/>
    </source>
</evidence>
<evidence type="ECO:0000256" key="2">
    <source>
        <dbReference type="ARBA" id="ARBA00022692"/>
    </source>
</evidence>
<dbReference type="InterPro" id="IPR052165">
    <property type="entry name" value="Membrane_assoc_protease"/>
</dbReference>
<evidence type="ECO:0000256" key="5">
    <source>
        <dbReference type="SAM" id="Phobius"/>
    </source>
</evidence>
<keyword evidence="3 5" id="KW-1133">Transmembrane helix</keyword>
<dbReference type="GO" id="GO:0005886">
    <property type="term" value="C:plasma membrane"/>
    <property type="evidence" value="ECO:0007669"/>
    <property type="project" value="TreeGrafter"/>
</dbReference>
<dbReference type="Pfam" id="PF01957">
    <property type="entry name" value="NfeD"/>
    <property type="match status" value="1"/>
</dbReference>
<evidence type="ECO:0000256" key="1">
    <source>
        <dbReference type="ARBA" id="ARBA00004141"/>
    </source>
</evidence>
<keyword evidence="8" id="KW-1185">Reference proteome</keyword>
<dbReference type="PANTHER" id="PTHR33507">
    <property type="entry name" value="INNER MEMBRANE PROTEIN YBBJ"/>
    <property type="match status" value="1"/>
</dbReference>
<keyword evidence="4 5" id="KW-0472">Membrane</keyword>
<dbReference type="AlphaFoldDB" id="A0A0C5J990"/>
<reference evidence="7 8" key="1">
    <citation type="journal article" date="2015" name="Genome Announc.">
        <title>Complete Genome Sequence of a Novel Bacterium within the Family Rhodocyclaceae That Degrades Polycyclic Aromatic Hydrocarbons.</title>
        <authorList>
            <person name="Singleton D.R."/>
            <person name="Dickey A.N."/>
            <person name="Scholl E.H."/>
            <person name="Wright F.A."/>
            <person name="Aitken M.D."/>
        </authorList>
    </citation>
    <scope>NUCLEOTIDE SEQUENCE [LARGE SCALE GENOMIC DNA]</scope>
    <source>
        <strain evidence="8">PG1-Ca6</strain>
    </source>
</reference>
<gene>
    <name evidence="7" type="ORF">PG1C_06675</name>
</gene>
<proteinExistence type="predicted"/>